<feature type="compositionally biased region" description="Basic and acidic residues" evidence="1">
    <location>
        <begin position="120"/>
        <end position="129"/>
    </location>
</feature>
<feature type="region of interest" description="Disordered" evidence="1">
    <location>
        <begin position="109"/>
        <end position="129"/>
    </location>
</feature>
<keyword evidence="3" id="KW-1185">Reference proteome</keyword>
<dbReference type="PANTHER" id="PTHR38166:SF1">
    <property type="entry name" value="C2H2-TYPE DOMAIN-CONTAINING PROTEIN"/>
    <property type="match status" value="1"/>
</dbReference>
<evidence type="ECO:0000256" key="1">
    <source>
        <dbReference type="SAM" id="MobiDB-lite"/>
    </source>
</evidence>
<dbReference type="Proteomes" id="UP001301769">
    <property type="component" value="Unassembled WGS sequence"/>
</dbReference>
<evidence type="ECO:0000313" key="3">
    <source>
        <dbReference type="Proteomes" id="UP001301769"/>
    </source>
</evidence>
<name>A0AAN6Y0W1_9PEZI</name>
<dbReference type="PANTHER" id="PTHR38166">
    <property type="entry name" value="C2H2-TYPE DOMAIN-CONTAINING PROTEIN-RELATED"/>
    <property type="match status" value="1"/>
</dbReference>
<feature type="region of interest" description="Disordered" evidence="1">
    <location>
        <begin position="299"/>
        <end position="335"/>
    </location>
</feature>
<reference evidence="2" key="2">
    <citation type="submission" date="2023-05" db="EMBL/GenBank/DDBJ databases">
        <authorList>
            <consortium name="Lawrence Berkeley National Laboratory"/>
            <person name="Steindorff A."/>
            <person name="Hensen N."/>
            <person name="Bonometti L."/>
            <person name="Westerberg I."/>
            <person name="Brannstrom I.O."/>
            <person name="Guillou S."/>
            <person name="Cros-Aarteil S."/>
            <person name="Calhoun S."/>
            <person name="Haridas S."/>
            <person name="Kuo A."/>
            <person name="Mondo S."/>
            <person name="Pangilinan J."/>
            <person name="Riley R."/>
            <person name="Labutti K."/>
            <person name="Andreopoulos B."/>
            <person name="Lipzen A."/>
            <person name="Chen C."/>
            <person name="Yanf M."/>
            <person name="Daum C."/>
            <person name="Ng V."/>
            <person name="Clum A."/>
            <person name="Ohm R."/>
            <person name="Martin F."/>
            <person name="Silar P."/>
            <person name="Natvig D."/>
            <person name="Lalanne C."/>
            <person name="Gautier V."/>
            <person name="Ament-Velasquez S.L."/>
            <person name="Kruys A."/>
            <person name="Hutchinson M.I."/>
            <person name="Powell A.J."/>
            <person name="Barry K."/>
            <person name="Miller A.N."/>
            <person name="Grigoriev I.V."/>
            <person name="Debuchy R."/>
            <person name="Gladieux P."/>
            <person name="Thoren M.H."/>
            <person name="Johannesson H."/>
        </authorList>
    </citation>
    <scope>NUCLEOTIDE SEQUENCE</scope>
    <source>
        <strain evidence="2">PSN293</strain>
    </source>
</reference>
<proteinExistence type="predicted"/>
<reference evidence="2" key="1">
    <citation type="journal article" date="2023" name="Mol. Phylogenet. Evol.">
        <title>Genome-scale phylogeny and comparative genomics of the fungal order Sordariales.</title>
        <authorList>
            <person name="Hensen N."/>
            <person name="Bonometti L."/>
            <person name="Westerberg I."/>
            <person name="Brannstrom I.O."/>
            <person name="Guillou S."/>
            <person name="Cros-Aarteil S."/>
            <person name="Calhoun S."/>
            <person name="Haridas S."/>
            <person name="Kuo A."/>
            <person name="Mondo S."/>
            <person name="Pangilinan J."/>
            <person name="Riley R."/>
            <person name="LaButti K."/>
            <person name="Andreopoulos B."/>
            <person name="Lipzen A."/>
            <person name="Chen C."/>
            <person name="Yan M."/>
            <person name="Daum C."/>
            <person name="Ng V."/>
            <person name="Clum A."/>
            <person name="Steindorff A."/>
            <person name="Ohm R.A."/>
            <person name="Martin F."/>
            <person name="Silar P."/>
            <person name="Natvig D.O."/>
            <person name="Lalanne C."/>
            <person name="Gautier V."/>
            <person name="Ament-Velasquez S.L."/>
            <person name="Kruys A."/>
            <person name="Hutchinson M.I."/>
            <person name="Powell A.J."/>
            <person name="Barry K."/>
            <person name="Miller A.N."/>
            <person name="Grigoriev I.V."/>
            <person name="Debuchy R."/>
            <person name="Gladieux P."/>
            <person name="Hiltunen Thoren M."/>
            <person name="Johannesson H."/>
        </authorList>
    </citation>
    <scope>NUCLEOTIDE SEQUENCE</scope>
    <source>
        <strain evidence="2">PSN293</strain>
    </source>
</reference>
<dbReference type="EMBL" id="MU858257">
    <property type="protein sequence ID" value="KAK4208127.1"/>
    <property type="molecule type" value="Genomic_DNA"/>
</dbReference>
<organism evidence="2 3">
    <name type="scientific">Rhypophila decipiens</name>
    <dbReference type="NCBI Taxonomy" id="261697"/>
    <lineage>
        <taxon>Eukaryota</taxon>
        <taxon>Fungi</taxon>
        <taxon>Dikarya</taxon>
        <taxon>Ascomycota</taxon>
        <taxon>Pezizomycotina</taxon>
        <taxon>Sordariomycetes</taxon>
        <taxon>Sordariomycetidae</taxon>
        <taxon>Sordariales</taxon>
        <taxon>Naviculisporaceae</taxon>
        <taxon>Rhypophila</taxon>
    </lineage>
</organism>
<protein>
    <submittedName>
        <fullName evidence="2">Uncharacterized protein</fullName>
    </submittedName>
</protein>
<comment type="caution">
    <text evidence="2">The sequence shown here is derived from an EMBL/GenBank/DDBJ whole genome shotgun (WGS) entry which is preliminary data.</text>
</comment>
<gene>
    <name evidence="2" type="ORF">QBC37DRAFT_82311</name>
</gene>
<evidence type="ECO:0000313" key="2">
    <source>
        <dbReference type="EMBL" id="KAK4208127.1"/>
    </source>
</evidence>
<dbReference type="AlphaFoldDB" id="A0AAN6Y0W1"/>
<sequence length="458" mass="50536">MTTLRHDFADGLQCEFRDMASFSLDGLVSPPSAGYAQHELEPLNKRRKRLRSILDTSTTVGTTRPIRLFACPFSKAFPDDNDLDRLCCRRGRPTFHRVKEHLLRKHCDPKDQRPLISPDSKSKGECDEKTRREIPEHLKLNDGCRKALGSKNKPTPDTKKWTDVYSLLFPDQETIPSPYVDQDDVVNLLNAFVSFVERALRLLVPVCPRCQGTGKETKDIFLGTLRTLVPQFQQEERPDPSAQEELFPFSATDGSHFKNVAQVNTGLWKVEVPVFHNGFPFSDSGSSWEMPAPNPGWLLPWDAPGPLDSQSHAAPSPQPLLEPVPGAHESTGSASHSVTLVSAAATNCRTNVPTDSKPLHNHNAGEVICSATEASGLASVNHLPAYEFELHQMFSGIIAQSPLEHQRPCQIGSPRSVDSAYCSIPSVSPSDGQMLCWNGIQIQHPGPVDFPPGSLVCK</sequence>
<accession>A0AAN6Y0W1</accession>